<organism evidence="2 3">
    <name type="scientific">Zymobacter palmae</name>
    <dbReference type="NCBI Taxonomy" id="33074"/>
    <lineage>
        <taxon>Bacteria</taxon>
        <taxon>Pseudomonadati</taxon>
        <taxon>Pseudomonadota</taxon>
        <taxon>Gammaproteobacteria</taxon>
        <taxon>Oceanospirillales</taxon>
        <taxon>Halomonadaceae</taxon>
        <taxon>Zymobacter group</taxon>
        <taxon>Zymobacter</taxon>
    </lineage>
</organism>
<keyword evidence="1" id="KW-0812">Transmembrane</keyword>
<evidence type="ECO:0000313" key="3">
    <source>
        <dbReference type="Proteomes" id="UP000267342"/>
    </source>
</evidence>
<sequence>MSKITCPDCKKRIEHATSGCPICGFHIEGWWHRVGQRRHMAWRQRVRRRWALATSALLMVTLTALAKPVNALHPLLDETSTDVDVVAVVQDSVGEL</sequence>
<evidence type="ECO:0000256" key="1">
    <source>
        <dbReference type="SAM" id="Phobius"/>
    </source>
</evidence>
<protein>
    <submittedName>
        <fullName evidence="2">ABC-type uncharacterized transport system</fullName>
    </submittedName>
</protein>
<keyword evidence="1" id="KW-1133">Transmembrane helix</keyword>
<gene>
    <name evidence="2" type="ORF">ZBT109_2329</name>
</gene>
<name>A0A348HHF9_9GAMM</name>
<keyword evidence="1" id="KW-0472">Membrane</keyword>
<dbReference type="RefSeq" id="WP_027706327.1">
    <property type="nucleotide sequence ID" value="NZ_AP018933.1"/>
</dbReference>
<evidence type="ECO:0000313" key="2">
    <source>
        <dbReference type="EMBL" id="BBG31061.1"/>
    </source>
</evidence>
<reference evidence="2 3" key="1">
    <citation type="submission" date="2018-09" db="EMBL/GenBank/DDBJ databases">
        <title>Zymobacter palmae IAM14233 (=T109) whole genome analysis.</title>
        <authorList>
            <person name="Yanase H."/>
        </authorList>
    </citation>
    <scope>NUCLEOTIDE SEQUENCE [LARGE SCALE GENOMIC DNA]</scope>
    <source>
        <strain evidence="2 3">IAM14233</strain>
    </source>
</reference>
<dbReference type="AlphaFoldDB" id="A0A348HHF9"/>
<keyword evidence="3" id="KW-1185">Reference proteome</keyword>
<proteinExistence type="predicted"/>
<dbReference type="KEGG" id="zpl:ZBT109_2329"/>
<dbReference type="Proteomes" id="UP000267342">
    <property type="component" value="Chromosome"/>
</dbReference>
<dbReference type="OrthoDB" id="8685152at2"/>
<feature type="transmembrane region" description="Helical" evidence="1">
    <location>
        <begin position="50"/>
        <end position="66"/>
    </location>
</feature>
<accession>A0A348HHF9</accession>
<dbReference type="EMBL" id="AP018933">
    <property type="protein sequence ID" value="BBG31061.1"/>
    <property type="molecule type" value="Genomic_DNA"/>
</dbReference>